<dbReference type="EMBL" id="CP001329">
    <property type="protein sequence ID" value="ACO65609.1"/>
    <property type="molecule type" value="Genomic_DNA"/>
</dbReference>
<sequence>MTTAVHAALGRVWNWLEVNGWTAVATMCVVMFTWTNLAEPMLRRARSLSRQPTRERQIDYAERQKLARERQAEAFKRASEDHAARERERRAREAEELRALGSRVRGRGHRLGTGADEISPRPKPKPKPKDDKDDPFRRLRERNPLAPDASRGHQPTKRVVNTGG</sequence>
<evidence type="ECO:0000313" key="3">
    <source>
        <dbReference type="EMBL" id="ACO65609.1"/>
    </source>
</evidence>
<proteinExistence type="predicted"/>
<feature type="compositionally biased region" description="Basic and acidic residues" evidence="1">
    <location>
        <begin position="127"/>
        <end position="143"/>
    </location>
</feature>
<feature type="transmembrane region" description="Helical" evidence="2">
    <location>
        <begin position="20"/>
        <end position="38"/>
    </location>
</feature>
<evidence type="ECO:0000256" key="2">
    <source>
        <dbReference type="SAM" id="Phobius"/>
    </source>
</evidence>
<protein>
    <submittedName>
        <fullName evidence="3">Uncharacterized protein</fullName>
    </submittedName>
</protein>
<keyword evidence="2" id="KW-1133">Transmembrane helix</keyword>
<gene>
    <name evidence="3" type="ORF">MICPUN_108927</name>
</gene>
<name>C1ECM7_MICCC</name>
<keyword evidence="4" id="KW-1185">Reference proteome</keyword>
<evidence type="ECO:0000256" key="1">
    <source>
        <dbReference type="SAM" id="MobiDB-lite"/>
    </source>
</evidence>
<accession>C1ECM7</accession>
<dbReference type="KEGG" id="mis:MICPUN_108927"/>
<dbReference type="OMA" id="WVEENGW"/>
<organism evidence="3 4">
    <name type="scientific">Micromonas commoda (strain RCC299 / NOUM17 / CCMP2709)</name>
    <name type="common">Picoplanktonic green alga</name>
    <dbReference type="NCBI Taxonomy" id="296587"/>
    <lineage>
        <taxon>Eukaryota</taxon>
        <taxon>Viridiplantae</taxon>
        <taxon>Chlorophyta</taxon>
        <taxon>Mamiellophyceae</taxon>
        <taxon>Mamiellales</taxon>
        <taxon>Mamiellaceae</taxon>
        <taxon>Micromonas</taxon>
    </lineage>
</organism>
<feature type="region of interest" description="Disordered" evidence="1">
    <location>
        <begin position="69"/>
        <end position="164"/>
    </location>
</feature>
<keyword evidence="2" id="KW-0472">Membrane</keyword>
<dbReference type="GeneID" id="8246216"/>
<dbReference type="InParanoid" id="C1ECM7"/>
<dbReference type="RefSeq" id="XP_002504351.1">
    <property type="nucleotide sequence ID" value="XM_002504305.1"/>
</dbReference>
<dbReference type="Proteomes" id="UP000002009">
    <property type="component" value="Chromosome 9"/>
</dbReference>
<dbReference type="AlphaFoldDB" id="C1ECM7"/>
<evidence type="ECO:0000313" key="4">
    <source>
        <dbReference type="Proteomes" id="UP000002009"/>
    </source>
</evidence>
<keyword evidence="2" id="KW-0812">Transmembrane</keyword>
<feature type="compositionally biased region" description="Basic and acidic residues" evidence="1">
    <location>
        <begin position="69"/>
        <end position="98"/>
    </location>
</feature>
<reference evidence="3 4" key="1">
    <citation type="journal article" date="2009" name="Science">
        <title>Green evolution and dynamic adaptations revealed by genomes of the marine picoeukaryotes Micromonas.</title>
        <authorList>
            <person name="Worden A.Z."/>
            <person name="Lee J.H."/>
            <person name="Mock T."/>
            <person name="Rouze P."/>
            <person name="Simmons M.P."/>
            <person name="Aerts A.L."/>
            <person name="Allen A.E."/>
            <person name="Cuvelier M.L."/>
            <person name="Derelle E."/>
            <person name="Everett M.V."/>
            <person name="Foulon E."/>
            <person name="Grimwood J."/>
            <person name="Gundlach H."/>
            <person name="Henrissat B."/>
            <person name="Napoli C."/>
            <person name="McDonald S.M."/>
            <person name="Parker M.S."/>
            <person name="Rombauts S."/>
            <person name="Salamov A."/>
            <person name="Von Dassow P."/>
            <person name="Badger J.H."/>
            <person name="Coutinho P.M."/>
            <person name="Demir E."/>
            <person name="Dubchak I."/>
            <person name="Gentemann C."/>
            <person name="Eikrem W."/>
            <person name="Gready J.E."/>
            <person name="John U."/>
            <person name="Lanier W."/>
            <person name="Lindquist E.A."/>
            <person name="Lucas S."/>
            <person name="Mayer K.F."/>
            <person name="Moreau H."/>
            <person name="Not F."/>
            <person name="Otillar R."/>
            <person name="Panaud O."/>
            <person name="Pangilinan J."/>
            <person name="Paulsen I."/>
            <person name="Piegu B."/>
            <person name="Poliakov A."/>
            <person name="Robbens S."/>
            <person name="Schmutz J."/>
            <person name="Toulza E."/>
            <person name="Wyss T."/>
            <person name="Zelensky A."/>
            <person name="Zhou K."/>
            <person name="Armbrust E.V."/>
            <person name="Bhattacharya D."/>
            <person name="Goodenough U.W."/>
            <person name="Van de Peer Y."/>
            <person name="Grigoriev I.V."/>
        </authorList>
    </citation>
    <scope>NUCLEOTIDE SEQUENCE [LARGE SCALE GENOMIC DNA]</scope>
    <source>
        <strain evidence="4">RCC299 / NOUM17</strain>
    </source>
</reference>